<evidence type="ECO:0000256" key="7">
    <source>
        <dbReference type="ARBA" id="ARBA00022519"/>
    </source>
</evidence>
<organism evidence="13 14">
    <name type="scientific">Thalassolituus maritimus</name>
    <dbReference type="NCBI Taxonomy" id="484498"/>
    <lineage>
        <taxon>Bacteria</taxon>
        <taxon>Pseudomonadati</taxon>
        <taxon>Pseudomonadota</taxon>
        <taxon>Gammaproteobacteria</taxon>
        <taxon>Oceanospirillales</taxon>
        <taxon>Oceanospirillaceae</taxon>
        <taxon>Thalassolituus</taxon>
    </lineage>
</organism>
<comment type="function">
    <text evidence="1 12">Required for the export of heme to the periplasm for the biogenesis of c-type cytochromes.</text>
</comment>
<evidence type="ECO:0000256" key="10">
    <source>
        <dbReference type="ARBA" id="ARBA00022989"/>
    </source>
</evidence>
<keyword evidence="5 12" id="KW-0813">Transport</keyword>
<comment type="caution">
    <text evidence="13">The sequence shown here is derived from an EMBL/GenBank/DDBJ whole genome shotgun (WGS) entry which is preliminary data.</text>
</comment>
<dbReference type="Proteomes" id="UP001481413">
    <property type="component" value="Unassembled WGS sequence"/>
</dbReference>
<gene>
    <name evidence="13" type="primary">ccmD</name>
    <name evidence="13" type="ORF">NBRC116585_01510</name>
</gene>
<evidence type="ECO:0000313" key="14">
    <source>
        <dbReference type="Proteomes" id="UP001481413"/>
    </source>
</evidence>
<evidence type="ECO:0000256" key="2">
    <source>
        <dbReference type="ARBA" id="ARBA00004377"/>
    </source>
</evidence>
<evidence type="ECO:0000256" key="1">
    <source>
        <dbReference type="ARBA" id="ARBA00002442"/>
    </source>
</evidence>
<evidence type="ECO:0000256" key="11">
    <source>
        <dbReference type="ARBA" id="ARBA00023136"/>
    </source>
</evidence>
<dbReference type="EMBL" id="BAABWH010000001">
    <property type="protein sequence ID" value="GAA6144034.1"/>
    <property type="molecule type" value="Genomic_DNA"/>
</dbReference>
<name>A0ABP9ZV78_9GAMM</name>
<proteinExistence type="inferred from homology"/>
<dbReference type="Pfam" id="PF04995">
    <property type="entry name" value="CcmD"/>
    <property type="match status" value="1"/>
</dbReference>
<keyword evidence="11 12" id="KW-0472">Membrane</keyword>
<keyword evidence="14" id="KW-1185">Reference proteome</keyword>
<sequence length="63" mass="7418">MEFSSFSEFIAMGKHGFYVWLSYGLTACVIAAVVIEPVRSRRRLLREHTQRLRREKNNNESKT</sequence>
<evidence type="ECO:0000256" key="4">
    <source>
        <dbReference type="ARBA" id="ARBA00016461"/>
    </source>
</evidence>
<dbReference type="RefSeq" id="WP_353292983.1">
    <property type="nucleotide sequence ID" value="NZ_BAABWH010000001.1"/>
</dbReference>
<keyword evidence="9 12" id="KW-0201">Cytochrome c-type biogenesis</keyword>
<accession>A0ABP9ZV78</accession>
<comment type="subcellular location">
    <subcellularLocation>
        <location evidence="2 12">Cell inner membrane</location>
        <topology evidence="2 12">Single-pass membrane protein</topology>
    </subcellularLocation>
</comment>
<dbReference type="InterPro" id="IPR052075">
    <property type="entry name" value="Heme_exporter_D"/>
</dbReference>
<keyword evidence="10 12" id="KW-1133">Transmembrane helix</keyword>
<evidence type="ECO:0000256" key="6">
    <source>
        <dbReference type="ARBA" id="ARBA00022475"/>
    </source>
</evidence>
<evidence type="ECO:0000313" key="13">
    <source>
        <dbReference type="EMBL" id="GAA6144034.1"/>
    </source>
</evidence>
<evidence type="ECO:0000256" key="5">
    <source>
        <dbReference type="ARBA" id="ARBA00022448"/>
    </source>
</evidence>
<dbReference type="InterPro" id="IPR007078">
    <property type="entry name" value="Haem_export_protD_CcmD"/>
</dbReference>
<evidence type="ECO:0000256" key="8">
    <source>
        <dbReference type="ARBA" id="ARBA00022692"/>
    </source>
</evidence>
<keyword evidence="6 12" id="KW-1003">Cell membrane</keyword>
<comment type="similarity">
    <text evidence="3 12">Belongs to the CcmD/CycX/HelD family.</text>
</comment>
<dbReference type="PANTHER" id="PTHR37531">
    <property type="entry name" value="HEME EXPORTER PROTEIN D"/>
    <property type="match status" value="1"/>
</dbReference>
<keyword evidence="8 12" id="KW-0812">Transmembrane</keyword>
<evidence type="ECO:0000256" key="12">
    <source>
        <dbReference type="RuleBase" id="RU363101"/>
    </source>
</evidence>
<dbReference type="NCBIfam" id="TIGR03141">
    <property type="entry name" value="cytochro_ccmD"/>
    <property type="match status" value="1"/>
</dbReference>
<evidence type="ECO:0000256" key="3">
    <source>
        <dbReference type="ARBA" id="ARBA00008741"/>
    </source>
</evidence>
<reference evidence="13 14" key="1">
    <citation type="submission" date="2024-04" db="EMBL/GenBank/DDBJ databases">
        <title>Draft genome sequence of Thalassolituus maritimus NBRC 116585.</title>
        <authorList>
            <person name="Miyakawa T."/>
            <person name="Kusuya Y."/>
            <person name="Miura T."/>
        </authorList>
    </citation>
    <scope>NUCLEOTIDE SEQUENCE [LARGE SCALE GENOMIC DNA]</scope>
    <source>
        <strain evidence="13 14">5NW40-0001</strain>
    </source>
</reference>
<evidence type="ECO:0000256" key="9">
    <source>
        <dbReference type="ARBA" id="ARBA00022748"/>
    </source>
</evidence>
<dbReference type="PANTHER" id="PTHR37531:SF1">
    <property type="entry name" value="HEME EXPORTER PROTEIN D"/>
    <property type="match status" value="1"/>
</dbReference>
<keyword evidence="7 12" id="KW-0997">Cell inner membrane</keyword>
<protein>
    <recommendedName>
        <fullName evidence="4 12">Heme exporter protein D</fullName>
    </recommendedName>
</protein>
<feature type="transmembrane region" description="Helical" evidence="12">
    <location>
        <begin position="20"/>
        <end position="38"/>
    </location>
</feature>